<dbReference type="Gene3D" id="3.40.605.10">
    <property type="entry name" value="Aldehyde Dehydrogenase, Chain A, domain 1"/>
    <property type="match status" value="1"/>
</dbReference>
<feature type="domain" description="Aldehyde dehydrogenase" evidence="4">
    <location>
        <begin position="16"/>
        <end position="440"/>
    </location>
</feature>
<dbReference type="GO" id="GO:0006574">
    <property type="term" value="P:L-valine catabolic process"/>
    <property type="evidence" value="ECO:0007669"/>
    <property type="project" value="TreeGrafter"/>
</dbReference>
<evidence type="ECO:0000256" key="2">
    <source>
        <dbReference type="ARBA" id="ARBA00023002"/>
    </source>
</evidence>
<dbReference type="EMBL" id="FNDZ01000002">
    <property type="protein sequence ID" value="SDI34155.1"/>
    <property type="molecule type" value="Genomic_DNA"/>
</dbReference>
<dbReference type="InterPro" id="IPR010061">
    <property type="entry name" value="MeMal-semiAld_DH"/>
</dbReference>
<dbReference type="SUPFAM" id="SSF53720">
    <property type="entry name" value="ALDH-like"/>
    <property type="match status" value="1"/>
</dbReference>
<evidence type="ECO:0000313" key="5">
    <source>
        <dbReference type="EMBL" id="SDI34155.1"/>
    </source>
</evidence>
<dbReference type="AlphaFoldDB" id="A0A1G8JSM9"/>
<dbReference type="PANTHER" id="PTHR43866">
    <property type="entry name" value="MALONATE-SEMIALDEHYDE DEHYDROGENASE"/>
    <property type="match status" value="1"/>
</dbReference>
<dbReference type="Gene3D" id="3.40.309.10">
    <property type="entry name" value="Aldehyde Dehydrogenase, Chain A, domain 2"/>
    <property type="match status" value="1"/>
</dbReference>
<evidence type="ECO:0000256" key="3">
    <source>
        <dbReference type="ARBA" id="ARBA00023027"/>
    </source>
</evidence>
<evidence type="ECO:0000313" key="6">
    <source>
        <dbReference type="Proteomes" id="UP000183255"/>
    </source>
</evidence>
<reference evidence="5 6" key="1">
    <citation type="submission" date="2016-10" db="EMBL/GenBank/DDBJ databases">
        <authorList>
            <person name="de Groot N.N."/>
        </authorList>
    </citation>
    <scope>NUCLEOTIDE SEQUENCE [LARGE SCALE GENOMIC DNA]</scope>
    <source>
        <strain evidence="5 6">CGMCC 1.5058</strain>
    </source>
</reference>
<accession>A0A1G8JSM9</accession>
<dbReference type="InterPro" id="IPR016161">
    <property type="entry name" value="Ald_DH/histidinol_DH"/>
</dbReference>
<proteinExistence type="predicted"/>
<dbReference type="InterPro" id="IPR015590">
    <property type="entry name" value="Aldehyde_DH_dom"/>
</dbReference>
<dbReference type="Proteomes" id="UP000183255">
    <property type="component" value="Unassembled WGS sequence"/>
</dbReference>
<dbReference type="FunFam" id="3.40.309.10:FF:000002">
    <property type="entry name" value="Methylmalonate-semialdehyde dehydrogenase (Acylating)"/>
    <property type="match status" value="1"/>
</dbReference>
<dbReference type="RefSeq" id="WP_083331941.1">
    <property type="nucleotide sequence ID" value="NZ_FNDZ01000002.1"/>
</dbReference>
<dbReference type="InterPro" id="IPR016163">
    <property type="entry name" value="Ald_DH_C"/>
</dbReference>
<dbReference type="Pfam" id="PF00171">
    <property type="entry name" value="Aldedh"/>
    <property type="match status" value="1"/>
</dbReference>
<dbReference type="EC" id="1.2.1.27" evidence="1"/>
<dbReference type="GO" id="GO:0004491">
    <property type="term" value="F:methylmalonate-semialdehyde dehydrogenase (acylating, NAD) activity"/>
    <property type="evidence" value="ECO:0007669"/>
    <property type="project" value="UniProtKB-EC"/>
</dbReference>
<evidence type="ECO:0000256" key="1">
    <source>
        <dbReference type="ARBA" id="ARBA00013048"/>
    </source>
</evidence>
<sequence>MSELKKLSLFINGEFITSKTKNYTDAYNPSTGEVIAKVPCCTKEEVHDAISAAKAAYPSWSETPILKRTQILYNMRNLIEKHMDELTHLVALENGKVWDEAQGDVLKAKEGTEQAIAAPSLNMGESLMNASKGYDTVSTHEPLGVFAGIVPFNFPAMIPMGWMAPICIVTGNTMVIKAASFVPQSALRFAELWKEAGLPDGVLNIVTCSREEAEILLTHPDIRGVSFVGSTNVGKHIYALAASHGKRVQALCEAKNHSLVMNDAQIERTAAGILNSAFGCAGERCMALPVVVVEDKIADRLVSELVKQSKSIKIGPAYDKSSKLGPVINEMHRKSILRWIEKGIEEGAELILDGRDVTIEGYEKGFYLAPTIFDHVKPGMSIGEQEIFGPVLCIKRVSSFEEGLEVMNSNPLANGSVIYTQSGYFSREFAMRTDAGMVGIHIPRFIITVDKNRSCILIDDRIGCS</sequence>
<protein>
    <recommendedName>
        <fullName evidence="1">methylmalonate-semialdehyde dehydrogenase (CoA acylating)</fullName>
        <ecNumber evidence="1">1.2.1.27</ecNumber>
    </recommendedName>
</protein>
<keyword evidence="3" id="KW-0520">NAD</keyword>
<keyword evidence="2" id="KW-0560">Oxidoreductase</keyword>
<dbReference type="PANTHER" id="PTHR43866:SF4">
    <property type="entry name" value="MALONATE-SEMIALDEHYDE DEHYDROGENASE"/>
    <property type="match status" value="1"/>
</dbReference>
<evidence type="ECO:0000259" key="4">
    <source>
        <dbReference type="Pfam" id="PF00171"/>
    </source>
</evidence>
<name>A0A1G8JSM9_9CLOT</name>
<dbReference type="GO" id="GO:0006210">
    <property type="term" value="P:thymine catabolic process"/>
    <property type="evidence" value="ECO:0007669"/>
    <property type="project" value="TreeGrafter"/>
</dbReference>
<gene>
    <name evidence="5" type="ORF">SAMN05421804_10299</name>
</gene>
<organism evidence="5 6">
    <name type="scientific">Proteiniclasticum ruminis</name>
    <dbReference type="NCBI Taxonomy" id="398199"/>
    <lineage>
        <taxon>Bacteria</taxon>
        <taxon>Bacillati</taxon>
        <taxon>Bacillota</taxon>
        <taxon>Clostridia</taxon>
        <taxon>Eubacteriales</taxon>
        <taxon>Clostridiaceae</taxon>
        <taxon>Proteiniclasticum</taxon>
    </lineage>
</organism>
<dbReference type="CDD" id="cd07085">
    <property type="entry name" value="ALDH_F6_MMSDH"/>
    <property type="match status" value="1"/>
</dbReference>
<dbReference type="NCBIfam" id="TIGR01722">
    <property type="entry name" value="MMSDH"/>
    <property type="match status" value="1"/>
</dbReference>
<dbReference type="InterPro" id="IPR016162">
    <property type="entry name" value="Ald_DH_N"/>
</dbReference>
<dbReference type="FunFam" id="3.40.605.10:FF:000003">
    <property type="entry name" value="Methylmalonate-semialdehyde dehydrogenase [acylating]"/>
    <property type="match status" value="1"/>
</dbReference>